<gene>
    <name evidence="2" type="ORF">R1sor_020304</name>
</gene>
<feature type="coiled-coil region" evidence="1">
    <location>
        <begin position="12"/>
        <end position="46"/>
    </location>
</feature>
<keyword evidence="3" id="KW-1185">Reference proteome</keyword>
<keyword evidence="1" id="KW-0175">Coiled coil</keyword>
<dbReference type="AlphaFoldDB" id="A0ABD3IJF8"/>
<evidence type="ECO:0000256" key="1">
    <source>
        <dbReference type="SAM" id="Coils"/>
    </source>
</evidence>
<accession>A0ABD3IJF8</accession>
<dbReference type="Proteomes" id="UP001633002">
    <property type="component" value="Unassembled WGS sequence"/>
</dbReference>
<reference evidence="2 3" key="1">
    <citation type="submission" date="2024-09" db="EMBL/GenBank/DDBJ databases">
        <title>Chromosome-scale assembly of Riccia sorocarpa.</title>
        <authorList>
            <person name="Paukszto L."/>
        </authorList>
    </citation>
    <scope>NUCLEOTIDE SEQUENCE [LARGE SCALE GENOMIC DNA]</scope>
    <source>
        <strain evidence="2">LP-2024</strain>
        <tissue evidence="2">Aerial parts of the thallus</tissue>
    </source>
</reference>
<evidence type="ECO:0000313" key="2">
    <source>
        <dbReference type="EMBL" id="KAL3702282.1"/>
    </source>
</evidence>
<organism evidence="2 3">
    <name type="scientific">Riccia sorocarpa</name>
    <dbReference type="NCBI Taxonomy" id="122646"/>
    <lineage>
        <taxon>Eukaryota</taxon>
        <taxon>Viridiplantae</taxon>
        <taxon>Streptophyta</taxon>
        <taxon>Embryophyta</taxon>
        <taxon>Marchantiophyta</taxon>
        <taxon>Marchantiopsida</taxon>
        <taxon>Marchantiidae</taxon>
        <taxon>Marchantiales</taxon>
        <taxon>Ricciaceae</taxon>
        <taxon>Riccia</taxon>
    </lineage>
</organism>
<evidence type="ECO:0000313" key="3">
    <source>
        <dbReference type="Proteomes" id="UP001633002"/>
    </source>
</evidence>
<dbReference type="EMBL" id="JBJQOH010000001">
    <property type="protein sequence ID" value="KAL3702282.1"/>
    <property type="molecule type" value="Genomic_DNA"/>
</dbReference>
<proteinExistence type="predicted"/>
<sequence>MGNFFSRQQAWVADVKNRSKEREKQIEKAMAQKAILKERAEQFSKLCTWTEEMEAEYQAYENDCHVNFDSNSLLATPVPV</sequence>
<name>A0ABD3IJF8_9MARC</name>
<comment type="caution">
    <text evidence="2">The sequence shown here is derived from an EMBL/GenBank/DDBJ whole genome shotgun (WGS) entry which is preliminary data.</text>
</comment>
<protein>
    <submittedName>
        <fullName evidence="2">Uncharacterized protein</fullName>
    </submittedName>
</protein>